<keyword evidence="2" id="KW-0378">Hydrolase</keyword>
<gene>
    <name evidence="2" type="ORF">ACFFGV_11855</name>
</gene>
<protein>
    <submittedName>
        <fullName evidence="2">Glycoside hydrolase domain-containing protein</fullName>
    </submittedName>
</protein>
<keyword evidence="3" id="KW-1185">Reference proteome</keyword>
<dbReference type="GO" id="GO:0016787">
    <property type="term" value="F:hydrolase activity"/>
    <property type="evidence" value="ECO:0007669"/>
    <property type="project" value="UniProtKB-KW"/>
</dbReference>
<sequence>MAYRWGVDSAQEVTKELYQCVLTNFGKPAYWGRYLTTVPDASEGLTAGEIKLLQDSGTKVMPIYNNFKEATGYRKGRVIAQNAAFHAKRLNFPKEKVLFANVERFFKVDEAWIRGYVDAMYNTDYKPGFYHDPVQGPFADAYCKAVSKDSKVANQSVLWSAEPEPGVTRAKKAPKFQPVKPSCKANVWGWQYGRSAKTCPIDTNLINDRLFELLW</sequence>
<evidence type="ECO:0000313" key="2">
    <source>
        <dbReference type="EMBL" id="MFC0524260.1"/>
    </source>
</evidence>
<name>A0ABV6LPC1_9BACI</name>
<dbReference type="InterPro" id="IPR017853">
    <property type="entry name" value="GH"/>
</dbReference>
<feature type="domain" description="Rv2525c-like glycoside hydrolase-like" evidence="1">
    <location>
        <begin position="31"/>
        <end position="131"/>
    </location>
</feature>
<organism evidence="2 3">
    <name type="scientific">Pontibacillus salicampi</name>
    <dbReference type="NCBI Taxonomy" id="1449801"/>
    <lineage>
        <taxon>Bacteria</taxon>
        <taxon>Bacillati</taxon>
        <taxon>Bacillota</taxon>
        <taxon>Bacilli</taxon>
        <taxon>Bacillales</taxon>
        <taxon>Bacillaceae</taxon>
        <taxon>Pontibacillus</taxon>
    </lineage>
</organism>
<accession>A0ABV6LPC1</accession>
<evidence type="ECO:0000259" key="1">
    <source>
        <dbReference type="Pfam" id="PF08924"/>
    </source>
</evidence>
<dbReference type="SUPFAM" id="SSF51445">
    <property type="entry name" value="(Trans)glycosidases"/>
    <property type="match status" value="1"/>
</dbReference>
<dbReference type="Gene3D" id="3.20.20.80">
    <property type="entry name" value="Glycosidases"/>
    <property type="match status" value="1"/>
</dbReference>
<dbReference type="Proteomes" id="UP001589836">
    <property type="component" value="Unassembled WGS sequence"/>
</dbReference>
<dbReference type="EMBL" id="JBHLTP010000010">
    <property type="protein sequence ID" value="MFC0524260.1"/>
    <property type="molecule type" value="Genomic_DNA"/>
</dbReference>
<proteinExistence type="predicted"/>
<reference evidence="2 3" key="1">
    <citation type="submission" date="2024-09" db="EMBL/GenBank/DDBJ databases">
        <authorList>
            <person name="Sun Q."/>
            <person name="Mori K."/>
        </authorList>
    </citation>
    <scope>NUCLEOTIDE SEQUENCE [LARGE SCALE GENOMIC DNA]</scope>
    <source>
        <strain evidence="2 3">NCAIM B.02529</strain>
    </source>
</reference>
<dbReference type="RefSeq" id="WP_377348058.1">
    <property type="nucleotide sequence ID" value="NZ_JBHLTP010000010.1"/>
</dbReference>
<comment type="caution">
    <text evidence="2">The sequence shown here is derived from an EMBL/GenBank/DDBJ whole genome shotgun (WGS) entry which is preliminary data.</text>
</comment>
<dbReference type="InterPro" id="IPR015020">
    <property type="entry name" value="Rv2525c-like_Glyco_Hydro-like"/>
</dbReference>
<dbReference type="Pfam" id="PF08924">
    <property type="entry name" value="Rv2525c_GlyHyd-like"/>
    <property type="match status" value="1"/>
</dbReference>
<evidence type="ECO:0000313" key="3">
    <source>
        <dbReference type="Proteomes" id="UP001589836"/>
    </source>
</evidence>